<dbReference type="EMBL" id="JAUSRA010000001">
    <property type="protein sequence ID" value="MDP9792139.1"/>
    <property type="molecule type" value="Genomic_DNA"/>
</dbReference>
<dbReference type="SUPFAM" id="SSF50022">
    <property type="entry name" value="ISP domain"/>
    <property type="match status" value="1"/>
</dbReference>
<evidence type="ECO:0000256" key="2">
    <source>
        <dbReference type="ARBA" id="ARBA00022723"/>
    </source>
</evidence>
<keyword evidence="1" id="KW-0001">2Fe-2S</keyword>
<evidence type="ECO:0000256" key="1">
    <source>
        <dbReference type="ARBA" id="ARBA00022714"/>
    </source>
</evidence>
<evidence type="ECO:0000313" key="7">
    <source>
        <dbReference type="Proteomes" id="UP001240984"/>
    </source>
</evidence>
<dbReference type="InterPro" id="IPR036922">
    <property type="entry name" value="Rieske_2Fe-2S_sf"/>
</dbReference>
<keyword evidence="6" id="KW-0223">Dioxygenase</keyword>
<gene>
    <name evidence="6" type="ORF">J2S43_000651</name>
</gene>
<dbReference type="RefSeq" id="WP_306827047.1">
    <property type="nucleotide sequence ID" value="NZ_JAUSRA010000001.1"/>
</dbReference>
<dbReference type="PROSITE" id="PS51296">
    <property type="entry name" value="RIESKE"/>
    <property type="match status" value="1"/>
</dbReference>
<name>A0ABT9ML57_9ACTN</name>
<dbReference type="PANTHER" id="PTHR21496:SF23">
    <property type="entry name" value="3-PHENYLPROPIONATE_CINNAMIC ACID DIOXYGENASE FERREDOXIN SUBUNIT"/>
    <property type="match status" value="1"/>
</dbReference>
<accession>A0ABT9ML57</accession>
<keyword evidence="3" id="KW-0408">Iron</keyword>
<dbReference type="Gene3D" id="2.102.10.10">
    <property type="entry name" value="Rieske [2Fe-2S] iron-sulphur domain"/>
    <property type="match status" value="1"/>
</dbReference>
<evidence type="ECO:0000259" key="5">
    <source>
        <dbReference type="PROSITE" id="PS51296"/>
    </source>
</evidence>
<keyword evidence="4" id="KW-0411">Iron-sulfur</keyword>
<reference evidence="6 7" key="1">
    <citation type="submission" date="2023-07" db="EMBL/GenBank/DDBJ databases">
        <title>Sequencing the genomes of 1000 actinobacteria strains.</title>
        <authorList>
            <person name="Klenk H.-P."/>
        </authorList>
    </citation>
    <scope>NUCLEOTIDE SEQUENCE [LARGE SCALE GENOMIC DNA]</scope>
    <source>
        <strain evidence="6 7">DSM 44710</strain>
    </source>
</reference>
<comment type="caution">
    <text evidence="6">The sequence shown here is derived from an EMBL/GenBank/DDBJ whole genome shotgun (WGS) entry which is preliminary data.</text>
</comment>
<feature type="domain" description="Rieske" evidence="5">
    <location>
        <begin position="5"/>
        <end position="101"/>
    </location>
</feature>
<keyword evidence="2" id="KW-0479">Metal-binding</keyword>
<organism evidence="6 7">
    <name type="scientific">Catenuloplanes nepalensis</name>
    <dbReference type="NCBI Taxonomy" id="587533"/>
    <lineage>
        <taxon>Bacteria</taxon>
        <taxon>Bacillati</taxon>
        <taxon>Actinomycetota</taxon>
        <taxon>Actinomycetes</taxon>
        <taxon>Micromonosporales</taxon>
        <taxon>Micromonosporaceae</taxon>
        <taxon>Catenuloplanes</taxon>
    </lineage>
</organism>
<dbReference type="Pfam" id="PF00355">
    <property type="entry name" value="Rieske"/>
    <property type="match status" value="1"/>
</dbReference>
<dbReference type="GO" id="GO:0051213">
    <property type="term" value="F:dioxygenase activity"/>
    <property type="evidence" value="ECO:0007669"/>
    <property type="project" value="UniProtKB-KW"/>
</dbReference>
<dbReference type="CDD" id="cd03528">
    <property type="entry name" value="Rieske_RO_ferredoxin"/>
    <property type="match status" value="1"/>
</dbReference>
<keyword evidence="6" id="KW-0560">Oxidoreductase</keyword>
<dbReference type="PANTHER" id="PTHR21496">
    <property type="entry name" value="FERREDOXIN-RELATED"/>
    <property type="match status" value="1"/>
</dbReference>
<proteinExistence type="predicted"/>
<protein>
    <submittedName>
        <fullName evidence="6">3-phenylpropionate/trans-cinnamate dioxygenase ferredoxin subunit</fullName>
    </submittedName>
</protein>
<dbReference type="InterPro" id="IPR017941">
    <property type="entry name" value="Rieske_2Fe-2S"/>
</dbReference>
<dbReference type="Proteomes" id="UP001240984">
    <property type="component" value="Unassembled WGS sequence"/>
</dbReference>
<evidence type="ECO:0000256" key="4">
    <source>
        <dbReference type="ARBA" id="ARBA00023014"/>
    </source>
</evidence>
<evidence type="ECO:0000313" key="6">
    <source>
        <dbReference type="EMBL" id="MDP9792139.1"/>
    </source>
</evidence>
<evidence type="ECO:0000256" key="3">
    <source>
        <dbReference type="ARBA" id="ARBA00023004"/>
    </source>
</evidence>
<sequence>MPATVRVAAAAEIAKGTAIAVEVEGVPLAVVHTDDDEFHAVHDECSHATIPLSEGEVDGCTLECWLHGSRFDLRTGEPTGLPATEPVAVFPVEVRDGDIYVDLNPRNAASQTPDDGVKL</sequence>
<keyword evidence="7" id="KW-1185">Reference proteome</keyword>